<gene>
    <name evidence="3" type="ORF">G7Z17_g12435</name>
</gene>
<accession>A0A9P5GVG4</accession>
<evidence type="ECO:0000256" key="1">
    <source>
        <dbReference type="SAM" id="MobiDB-lite"/>
    </source>
</evidence>
<protein>
    <submittedName>
        <fullName evidence="3">Uncharacterized protein</fullName>
    </submittedName>
</protein>
<feature type="transmembrane region" description="Helical" evidence="2">
    <location>
        <begin position="30"/>
        <end position="54"/>
    </location>
</feature>
<dbReference type="OrthoDB" id="10405895at2759"/>
<reference evidence="3" key="1">
    <citation type="submission" date="2020-03" db="EMBL/GenBank/DDBJ databases">
        <title>Draft Genome Sequence of Cylindrodendrum hubeiense.</title>
        <authorList>
            <person name="Buettner E."/>
            <person name="Kellner H."/>
        </authorList>
    </citation>
    <scope>NUCLEOTIDE SEQUENCE</scope>
    <source>
        <strain evidence="3">IHI 201604</strain>
    </source>
</reference>
<dbReference type="EMBL" id="JAANBB010000562">
    <property type="protein sequence ID" value="KAF7539357.1"/>
    <property type="molecule type" value="Genomic_DNA"/>
</dbReference>
<feature type="region of interest" description="Disordered" evidence="1">
    <location>
        <begin position="98"/>
        <end position="167"/>
    </location>
</feature>
<evidence type="ECO:0000256" key="2">
    <source>
        <dbReference type="SAM" id="Phobius"/>
    </source>
</evidence>
<keyword evidence="4" id="KW-1185">Reference proteome</keyword>
<sequence length="167" mass="18928">MIPSNATAFSQSKVRSPDYNLDRPKGGHPYQAVIIFLVLVFCFFFVVVLLCSGYDGSIRNCCKRKSKKDEGDEGDIDAAERGELGCRLTEQEARQIASELRAEQERKNRPAAVTRPKKSQEHQGLPRSGGEFYEVDLGDRRHKTRRDPKSMTPEERVRAGLAEDNWI</sequence>
<organism evidence="3 4">
    <name type="scientific">Cylindrodendrum hubeiense</name>
    <dbReference type="NCBI Taxonomy" id="595255"/>
    <lineage>
        <taxon>Eukaryota</taxon>
        <taxon>Fungi</taxon>
        <taxon>Dikarya</taxon>
        <taxon>Ascomycota</taxon>
        <taxon>Pezizomycotina</taxon>
        <taxon>Sordariomycetes</taxon>
        <taxon>Hypocreomycetidae</taxon>
        <taxon>Hypocreales</taxon>
        <taxon>Nectriaceae</taxon>
        <taxon>Cylindrodendrum</taxon>
    </lineage>
</organism>
<proteinExistence type="predicted"/>
<evidence type="ECO:0000313" key="3">
    <source>
        <dbReference type="EMBL" id="KAF7539357.1"/>
    </source>
</evidence>
<keyword evidence="2" id="KW-1133">Transmembrane helix</keyword>
<feature type="compositionally biased region" description="Basic and acidic residues" evidence="1">
    <location>
        <begin position="147"/>
        <end position="158"/>
    </location>
</feature>
<comment type="caution">
    <text evidence="3">The sequence shown here is derived from an EMBL/GenBank/DDBJ whole genome shotgun (WGS) entry which is preliminary data.</text>
</comment>
<evidence type="ECO:0000313" key="4">
    <source>
        <dbReference type="Proteomes" id="UP000722485"/>
    </source>
</evidence>
<keyword evidence="2" id="KW-0812">Transmembrane</keyword>
<keyword evidence="2" id="KW-0472">Membrane</keyword>
<name>A0A9P5GVG4_9HYPO</name>
<dbReference type="AlphaFoldDB" id="A0A9P5GVG4"/>
<dbReference type="Proteomes" id="UP000722485">
    <property type="component" value="Unassembled WGS sequence"/>
</dbReference>